<dbReference type="GO" id="GO:1905515">
    <property type="term" value="P:non-motile cilium assembly"/>
    <property type="evidence" value="ECO:0007669"/>
    <property type="project" value="TreeGrafter"/>
</dbReference>
<dbReference type="Pfam" id="PF00168">
    <property type="entry name" value="C2"/>
    <property type="match status" value="1"/>
</dbReference>
<evidence type="ECO:0000259" key="2">
    <source>
        <dbReference type="SMART" id="SM00239"/>
    </source>
</evidence>
<gene>
    <name evidence="3 5 6" type="ORF">SRAE_2000141300</name>
</gene>
<feature type="coiled-coil region" evidence="1">
    <location>
        <begin position="352"/>
        <end position="379"/>
    </location>
</feature>
<dbReference type="Proteomes" id="UP000035682">
    <property type="component" value="Unplaced"/>
</dbReference>
<dbReference type="RefSeq" id="XP_024505947.1">
    <property type="nucleotide sequence ID" value="XM_024652364.1"/>
</dbReference>
<dbReference type="OMA" id="AIPQWHL"/>
<dbReference type="SUPFAM" id="SSF49562">
    <property type="entry name" value="C2 domain (Calcium/lipid-binding domain, CaLB)"/>
    <property type="match status" value="1"/>
</dbReference>
<feature type="domain" description="C2" evidence="2">
    <location>
        <begin position="402"/>
        <end position="555"/>
    </location>
</feature>
<evidence type="ECO:0000313" key="3">
    <source>
        <dbReference type="EMBL" id="CEF66747.1"/>
    </source>
</evidence>
<dbReference type="WBParaSite" id="SRAE_2000141300.1">
    <property type="protein sequence ID" value="SRAE_2000141300.1"/>
    <property type="gene ID" value="WBGene00261618"/>
</dbReference>
<dbReference type="GeneID" id="36379112"/>
<dbReference type="InterPro" id="IPR028928">
    <property type="entry name" value="CC2D2AN-C2"/>
</dbReference>
<keyword evidence="1" id="KW-0175">Coiled coil</keyword>
<proteinExistence type="predicted"/>
<evidence type="ECO:0000256" key="1">
    <source>
        <dbReference type="SAM" id="Coils"/>
    </source>
</evidence>
<dbReference type="CDD" id="cd00030">
    <property type="entry name" value="C2"/>
    <property type="match status" value="1"/>
</dbReference>
<dbReference type="InterPro" id="IPR035892">
    <property type="entry name" value="C2_domain_sf"/>
</dbReference>
<keyword evidence="4" id="KW-1185">Reference proteome</keyword>
<dbReference type="OrthoDB" id="2162143at2759"/>
<feature type="domain" description="C2" evidence="2">
    <location>
        <begin position="766"/>
        <end position="886"/>
    </location>
</feature>
<dbReference type="InterPro" id="IPR056290">
    <property type="entry name" value="CEPT76/DRC7_peptidase-like_dom"/>
</dbReference>
<reference evidence="3 4" key="1">
    <citation type="submission" date="2014-09" db="EMBL/GenBank/DDBJ databases">
        <authorList>
            <person name="Martin A.A."/>
        </authorList>
    </citation>
    <scope>NUCLEOTIDE SEQUENCE</scope>
    <source>
        <strain evidence="4">ED321</strain>
        <strain evidence="3">ED321 Heterogonic</strain>
    </source>
</reference>
<dbReference type="GO" id="GO:1904491">
    <property type="term" value="P:protein localization to ciliary transition zone"/>
    <property type="evidence" value="ECO:0007669"/>
    <property type="project" value="TreeGrafter"/>
</dbReference>
<reference evidence="5" key="2">
    <citation type="submission" date="2020-12" db="UniProtKB">
        <authorList>
            <consortium name="WormBaseParasite"/>
        </authorList>
    </citation>
    <scope>IDENTIFICATION</scope>
</reference>
<evidence type="ECO:0000313" key="4">
    <source>
        <dbReference type="Proteomes" id="UP000035682"/>
    </source>
</evidence>
<dbReference type="WormBase" id="SRAE_2000141300">
    <property type="protein sequence ID" value="SRP03369"/>
    <property type="gene ID" value="WBGene00261618"/>
</dbReference>
<evidence type="ECO:0000313" key="5">
    <source>
        <dbReference type="WBParaSite" id="SRAE_2000141300.1"/>
    </source>
</evidence>
<dbReference type="Gene3D" id="2.60.40.150">
    <property type="entry name" value="C2 domain"/>
    <property type="match status" value="1"/>
</dbReference>
<dbReference type="SMART" id="SM00239">
    <property type="entry name" value="C2"/>
    <property type="match status" value="2"/>
</dbReference>
<sequence length="1286" mass="149625">MSVNLLNIADNARIESIKKLKKLSPLKIKKELSKDDSLNFSPSINTNILSSGNEEQESDIYNESPINPSVQSFDFQQQISRKSIGEISNDVRQNIRKKAKSALEVKRGSIQLQKRLLRSKTLTSNIPKQIFENDSDKLDNQIERVIKLGEKYETKKENTNVIDDTIQYEFAVGNFEKTSLIDTNEILFDYTPASPLYISPEKLKQFISIFDDKILNEDIEKGNDINIIDNKNDIKLRRRLGKKFLTNNNTILGMDKNELCENKVLKYNRIEWEETSLVENIWKESKNTQSNLNNSKKRQYENIKISLSKIKLHHHWLFCKEHVLCRKVEEIYELLLYKANIILGDIKKYLTNKSKDEDINDLEKEIEKNVKDYQKTGEEIQYYWTKLCNLREEQGYQKSPLTLTIKEVQEQDLSFFNPIIQDFYRNPIFLINYDKNNIKIFEDENNNNDIENVISDDKMLSKEKELDMYFSFLKKCEWEAQIFFNDIFVCRSKPRNLTKNFEIIFNEEYNLQVHDVPETIVIVLYERFNRGVFKFIAKIGLPLEKEDDEINDEACNHFGTDTVYEGLNGTIGAGGIGRDTLSGVIFTKLDGYGILSPEEVRKRDEHLYTSFNYEDFQLIPIETRLVNDDLFEDDIRIHSLRMRFEKNQLLGSIEKPIPIYANEMDGKYYKVGEIVTEEYEKFGFGIEKLKLSSISHAIKLRTEFIRNIESNKRKIKAYADIVKEETFPNFFSGLSTLFGNRDVSRKLKPMRNEIKKQVTTGAFKFKFIINIQSAINIGEKIDGGVIQSFVEITFQSQVFKTKLCSGKNPKWQETLTISFDNSSLKNKNLNSIIEKFTIRLYDYLIVPLKHDDREVNTIHEQVEYRYLGKVEIPFYTIYMNGKIDGLIPIHRVSFSNGYIFEGKSYLKLMISLDPLIASPIDEHIPTSVSNEDDIIIEKYILWKKRCQLLYPNRNYKGMIFNSQGKSILASRYIHTVKPPPFLDSFSNDKFNLVKKMIDVIKCLPTINDPIIFPGICDLWTNVDQTLTIGCGVEEEHALILICWLFYYNVEAYLVLGNALPEGLRTGYVIVTIEEKLYIINPVEGFIWDIKDSYVPILSIGTIITKNNIYGNIQKHEFPPYMSFDFTREDYWKKLFDNDVIESSLNTIQNETVMYQNISDGLLIELKSSLERDIKTKIDELRQFGIPQWNILVARTLKDIISDTTIIDNHKEIEKRLHENFGSLFKIHAIILKIPFISQKSFITEILSTKIHLNSDIGVQFAVSVHLVPYINNILQCNVGLASLIPV</sequence>
<dbReference type="PANTHER" id="PTHR20837:SF0">
    <property type="entry name" value="COILED-COIL AND C2 DOMAIN-CONTAINING PROTEIN 2A"/>
    <property type="match status" value="1"/>
</dbReference>
<dbReference type="Pfam" id="PF15625">
    <property type="entry name" value="CC2D2AN-C2"/>
    <property type="match status" value="1"/>
</dbReference>
<dbReference type="PANTHER" id="PTHR20837">
    <property type="entry name" value="CENTROSOMAL PROTEIN-RELATED"/>
    <property type="match status" value="1"/>
</dbReference>
<dbReference type="GO" id="GO:0035869">
    <property type="term" value="C:ciliary transition zone"/>
    <property type="evidence" value="ECO:0007669"/>
    <property type="project" value="TreeGrafter"/>
</dbReference>
<dbReference type="InterPro" id="IPR000008">
    <property type="entry name" value="C2_dom"/>
</dbReference>
<dbReference type="EMBL" id="LN609529">
    <property type="protein sequence ID" value="CEF66747.1"/>
    <property type="molecule type" value="Genomic_DNA"/>
</dbReference>
<organism evidence="3">
    <name type="scientific">Strongyloides ratti</name>
    <name type="common">Parasitic roundworm</name>
    <dbReference type="NCBI Taxonomy" id="34506"/>
    <lineage>
        <taxon>Eukaryota</taxon>
        <taxon>Metazoa</taxon>
        <taxon>Ecdysozoa</taxon>
        <taxon>Nematoda</taxon>
        <taxon>Chromadorea</taxon>
        <taxon>Rhabditida</taxon>
        <taxon>Tylenchina</taxon>
        <taxon>Panagrolaimomorpha</taxon>
        <taxon>Strongyloidoidea</taxon>
        <taxon>Strongyloididae</taxon>
        <taxon>Strongyloides</taxon>
    </lineage>
</organism>
<name>A0A090LAI9_STRRB</name>
<dbReference type="CTD" id="36379112"/>
<protein>
    <submittedName>
        <fullName evidence="3 5">C2 domain-containing protein</fullName>
    </submittedName>
</protein>
<accession>A0A090LAI9</accession>
<dbReference type="InterPro" id="IPR052434">
    <property type="entry name" value="Tectonic-like_complex_comp"/>
</dbReference>
<dbReference type="Pfam" id="PF24656">
    <property type="entry name" value="CEPT76_peptidase"/>
    <property type="match status" value="1"/>
</dbReference>
<evidence type="ECO:0000313" key="6">
    <source>
        <dbReference type="WormBase" id="SRAE_2000141300"/>
    </source>
</evidence>
<dbReference type="STRING" id="34506.A0A090LAI9"/>